<comment type="caution">
    <text evidence="2">The sequence shown here is derived from an EMBL/GenBank/DDBJ whole genome shotgun (WGS) entry which is preliminary data.</text>
</comment>
<gene>
    <name evidence="2" type="ORF">GGE60_005704</name>
</gene>
<dbReference type="Proteomes" id="UP000543836">
    <property type="component" value="Unassembled WGS sequence"/>
</dbReference>
<keyword evidence="3" id="KW-1185">Reference proteome</keyword>
<protein>
    <submittedName>
        <fullName evidence="2">Uncharacterized protein</fullName>
    </submittedName>
</protein>
<organism evidence="2 3">
    <name type="scientific">Rhizobium leucaenae</name>
    <dbReference type="NCBI Taxonomy" id="29450"/>
    <lineage>
        <taxon>Bacteria</taxon>
        <taxon>Pseudomonadati</taxon>
        <taxon>Pseudomonadota</taxon>
        <taxon>Alphaproteobacteria</taxon>
        <taxon>Hyphomicrobiales</taxon>
        <taxon>Rhizobiaceae</taxon>
        <taxon>Rhizobium/Agrobacterium group</taxon>
        <taxon>Rhizobium</taxon>
    </lineage>
</organism>
<evidence type="ECO:0000313" key="2">
    <source>
        <dbReference type="EMBL" id="MBB4571542.1"/>
    </source>
</evidence>
<keyword evidence="1" id="KW-0472">Membrane</keyword>
<evidence type="ECO:0000256" key="1">
    <source>
        <dbReference type="SAM" id="Phobius"/>
    </source>
</evidence>
<accession>A0A7W7A067</accession>
<dbReference type="AlphaFoldDB" id="A0A7W7A067"/>
<dbReference type="RefSeq" id="WP_154668697.1">
    <property type="nucleotide sequence ID" value="NZ_JACIIG010000028.1"/>
</dbReference>
<reference evidence="2 3" key="1">
    <citation type="submission" date="2020-08" db="EMBL/GenBank/DDBJ databases">
        <title>Genomic Encyclopedia of Type Strains, Phase IV (KMG-V): Genome sequencing to study the core and pangenomes of soil and plant-associated prokaryotes.</title>
        <authorList>
            <person name="Whitman W."/>
        </authorList>
    </citation>
    <scope>NUCLEOTIDE SEQUENCE [LARGE SCALE GENOMIC DNA]</scope>
    <source>
        <strain evidence="2 3">SEMIA 492</strain>
    </source>
</reference>
<proteinExistence type="predicted"/>
<name>A0A7W7A067_9HYPH</name>
<keyword evidence="1" id="KW-0812">Transmembrane</keyword>
<feature type="transmembrane region" description="Helical" evidence="1">
    <location>
        <begin position="86"/>
        <end position="105"/>
    </location>
</feature>
<feature type="transmembrane region" description="Helical" evidence="1">
    <location>
        <begin position="58"/>
        <end position="80"/>
    </location>
</feature>
<sequence length="172" mass="19400">MRAPGGVTRRDASPALMPQSVFHLVASVSNLPQSMQRTVVQLMDVLAQIKFIIKSPMFLWTFGVPIIFFVLVDVVVLIVTQETYQIVVYLAWAVLMLVIFLAVFVSAAPHFVTAREVDYLEAHKAVIYPGLEIHFDEQDIFSPYLTRVMMSVDGHRKKARPSYMMSLAPRSA</sequence>
<keyword evidence="1" id="KW-1133">Transmembrane helix</keyword>
<evidence type="ECO:0000313" key="3">
    <source>
        <dbReference type="Proteomes" id="UP000543836"/>
    </source>
</evidence>
<dbReference type="EMBL" id="JACIIG010000028">
    <property type="protein sequence ID" value="MBB4571542.1"/>
    <property type="molecule type" value="Genomic_DNA"/>
</dbReference>
<dbReference type="OrthoDB" id="9948573at2"/>